<dbReference type="Gene3D" id="1.20.1290.10">
    <property type="entry name" value="AhpD-like"/>
    <property type="match status" value="1"/>
</dbReference>
<name>A0A917ZAF0_9ACTN</name>
<dbReference type="InterPro" id="IPR003779">
    <property type="entry name" value="CMD-like"/>
</dbReference>
<feature type="domain" description="Carboxymuconolactone decarboxylase-like" evidence="2">
    <location>
        <begin position="60"/>
        <end position="133"/>
    </location>
</feature>
<dbReference type="Pfam" id="PF02627">
    <property type="entry name" value="CMD"/>
    <property type="match status" value="1"/>
</dbReference>
<reference evidence="3" key="1">
    <citation type="journal article" date="2014" name="Int. J. Syst. Evol. Microbiol.">
        <title>Complete genome sequence of Corynebacterium casei LMG S-19264T (=DSM 44701T), isolated from a smear-ripened cheese.</title>
        <authorList>
            <consortium name="US DOE Joint Genome Institute (JGI-PGF)"/>
            <person name="Walter F."/>
            <person name="Albersmeier A."/>
            <person name="Kalinowski J."/>
            <person name="Ruckert C."/>
        </authorList>
    </citation>
    <scope>NUCLEOTIDE SEQUENCE</scope>
    <source>
        <strain evidence="3">CGMCC 4.7368</strain>
    </source>
</reference>
<organism evidence="3 4">
    <name type="scientific">Nonomuraea cavernae</name>
    <dbReference type="NCBI Taxonomy" id="2045107"/>
    <lineage>
        <taxon>Bacteria</taxon>
        <taxon>Bacillati</taxon>
        <taxon>Actinomycetota</taxon>
        <taxon>Actinomycetes</taxon>
        <taxon>Streptosporangiales</taxon>
        <taxon>Streptosporangiaceae</taxon>
        <taxon>Nonomuraea</taxon>
    </lineage>
</organism>
<keyword evidence="4" id="KW-1185">Reference proteome</keyword>
<comment type="caution">
    <text evidence="3">The sequence shown here is derived from an EMBL/GenBank/DDBJ whole genome shotgun (WGS) entry which is preliminary data.</text>
</comment>
<proteinExistence type="predicted"/>
<gene>
    <name evidence="3" type="ORF">GCM10012289_64260</name>
</gene>
<dbReference type="EMBL" id="BMNH01000029">
    <property type="protein sequence ID" value="GGO79598.1"/>
    <property type="molecule type" value="Genomic_DNA"/>
</dbReference>
<evidence type="ECO:0000313" key="4">
    <source>
        <dbReference type="Proteomes" id="UP000646523"/>
    </source>
</evidence>
<dbReference type="InterPro" id="IPR029032">
    <property type="entry name" value="AhpD-like"/>
</dbReference>
<evidence type="ECO:0000256" key="1">
    <source>
        <dbReference type="SAM" id="MobiDB-lite"/>
    </source>
</evidence>
<evidence type="ECO:0000259" key="2">
    <source>
        <dbReference type="Pfam" id="PF02627"/>
    </source>
</evidence>
<dbReference type="GO" id="GO:0051920">
    <property type="term" value="F:peroxiredoxin activity"/>
    <property type="evidence" value="ECO:0007669"/>
    <property type="project" value="InterPro"/>
</dbReference>
<reference evidence="3" key="2">
    <citation type="submission" date="2020-09" db="EMBL/GenBank/DDBJ databases">
        <authorList>
            <person name="Sun Q."/>
            <person name="Zhou Y."/>
        </authorList>
    </citation>
    <scope>NUCLEOTIDE SEQUENCE</scope>
    <source>
        <strain evidence="3">CGMCC 4.7368</strain>
    </source>
</reference>
<evidence type="ECO:0000313" key="3">
    <source>
        <dbReference type="EMBL" id="GGO79598.1"/>
    </source>
</evidence>
<dbReference type="PANTHER" id="PTHR33570">
    <property type="entry name" value="4-CARBOXYMUCONOLACTONE DECARBOXYLASE FAMILY PROTEIN"/>
    <property type="match status" value="1"/>
</dbReference>
<dbReference type="InterPro" id="IPR052512">
    <property type="entry name" value="4CMD/NDH-1_regulator"/>
</dbReference>
<dbReference type="AlphaFoldDB" id="A0A917ZAF0"/>
<accession>A0A917ZAF0</accession>
<dbReference type="PANTHER" id="PTHR33570:SF2">
    <property type="entry name" value="CARBOXYMUCONOLACTONE DECARBOXYLASE-LIKE DOMAIN-CONTAINING PROTEIN"/>
    <property type="match status" value="1"/>
</dbReference>
<protein>
    <submittedName>
        <fullName evidence="3">4-carboxymuconolactone decarboxylase</fullName>
    </submittedName>
</protein>
<dbReference type="Proteomes" id="UP000646523">
    <property type="component" value="Unassembled WGS sequence"/>
</dbReference>
<dbReference type="RefSeq" id="WP_229697746.1">
    <property type="nucleotide sequence ID" value="NZ_BMNH01000029.1"/>
</dbReference>
<feature type="region of interest" description="Disordered" evidence="1">
    <location>
        <begin position="1"/>
        <end position="40"/>
    </location>
</feature>
<sequence>MTDLGREGQPEMTDLGREGQPEMTDLGREGQPEMTDERRRRGLDMMRQVYGWELDDAPGDFFGITADHLFADIWTRPGLSLRDRRLLLIGVLAGRGLNDVLDIQLPAALGNGELTPDELREIAIFLTHYVGWPLGARLSVQIDTLIARHERGRPRDSP</sequence>
<dbReference type="SUPFAM" id="SSF69118">
    <property type="entry name" value="AhpD-like"/>
    <property type="match status" value="1"/>
</dbReference>